<dbReference type="SUPFAM" id="SSF55973">
    <property type="entry name" value="S-adenosylmethionine synthetase"/>
    <property type="match status" value="3"/>
</dbReference>
<evidence type="ECO:0000256" key="10">
    <source>
        <dbReference type="HAMAP-Rule" id="MF_00086"/>
    </source>
</evidence>
<evidence type="ECO:0000256" key="4">
    <source>
        <dbReference type="ARBA" id="ARBA00022679"/>
    </source>
</evidence>
<comment type="function">
    <text evidence="10">Catalyzes the formation of S-adenosylmethionine (AdoMet) from methionine and ATP. The overall synthetic reaction is composed of two sequential steps, AdoMet formation and the subsequent tripolyphosphate hydrolysis which occurs prior to release of AdoMet from the enzyme.</text>
</comment>
<evidence type="ECO:0000256" key="11">
    <source>
        <dbReference type="RuleBase" id="RU000542"/>
    </source>
</evidence>
<evidence type="ECO:0000256" key="12">
    <source>
        <dbReference type="RuleBase" id="RU004462"/>
    </source>
</evidence>
<dbReference type="EC" id="2.5.1.6" evidence="10"/>
<dbReference type="RefSeq" id="WP_020834642.1">
    <property type="nucleotide sequence ID" value="NC_021846.1"/>
</dbReference>
<reference evidence="16 17" key="1">
    <citation type="journal article" date="2013" name="Genome Biol. Evol.">
        <title>Comparison of metabolic capacities and inference of gene content evolution in mosquito-associated Spiroplasma diminutum and S. taiwanense.</title>
        <authorList>
            <person name="Lo W.S."/>
            <person name="Ku C."/>
            <person name="Chen L.L."/>
            <person name="Chang T.H."/>
            <person name="Kuo C.H."/>
        </authorList>
    </citation>
    <scope>NUCLEOTIDE SEQUENCE [LARGE SCALE GENOMIC DNA]</scope>
    <source>
        <strain evidence="16">CT-1</strain>
    </source>
</reference>
<evidence type="ECO:0000313" key="17">
    <source>
        <dbReference type="Proteomes" id="UP000014984"/>
    </source>
</evidence>
<evidence type="ECO:0000259" key="14">
    <source>
        <dbReference type="Pfam" id="PF02772"/>
    </source>
</evidence>
<dbReference type="GO" id="GO:0004478">
    <property type="term" value="F:methionine adenosyltransferase activity"/>
    <property type="evidence" value="ECO:0007669"/>
    <property type="project" value="UniProtKB-UniRule"/>
</dbReference>
<keyword evidence="5 10" id="KW-0479">Metal-binding</keyword>
<accession>S5MCQ9</accession>
<dbReference type="PIRSF" id="PIRSF000497">
    <property type="entry name" value="MAT"/>
    <property type="match status" value="1"/>
</dbReference>
<keyword evidence="8 10" id="KW-0460">Magnesium</keyword>
<dbReference type="HAMAP" id="MF_00086">
    <property type="entry name" value="S_AdoMet_synth1"/>
    <property type="match status" value="1"/>
</dbReference>
<feature type="binding site" description="in other chain" evidence="10">
    <location>
        <position position="55"/>
    </location>
    <ligand>
        <name>L-methionine</name>
        <dbReference type="ChEBI" id="CHEBI:57844"/>
        <note>ligand shared between two neighboring subunits</note>
    </ligand>
</feature>
<dbReference type="Pfam" id="PF00438">
    <property type="entry name" value="S-AdoMet_synt_N"/>
    <property type="match status" value="1"/>
</dbReference>
<evidence type="ECO:0000256" key="3">
    <source>
        <dbReference type="ARBA" id="ARBA00022563"/>
    </source>
</evidence>
<dbReference type="GO" id="GO:0006556">
    <property type="term" value="P:S-adenosylmethionine biosynthetic process"/>
    <property type="evidence" value="ECO:0007669"/>
    <property type="project" value="UniProtKB-UniRule"/>
</dbReference>
<dbReference type="InterPro" id="IPR022628">
    <property type="entry name" value="S-AdoMet_synt_N"/>
</dbReference>
<dbReference type="CDD" id="cd18079">
    <property type="entry name" value="S-AdoMet_synt"/>
    <property type="match status" value="1"/>
</dbReference>
<comment type="similarity">
    <text evidence="2 10 12">Belongs to the AdoMet synthase family.</text>
</comment>
<feature type="binding site" description="in other chain" evidence="10">
    <location>
        <position position="98"/>
    </location>
    <ligand>
        <name>L-methionine</name>
        <dbReference type="ChEBI" id="CHEBI:57844"/>
        <note>ligand shared between two neighboring subunits</note>
    </ligand>
</feature>
<dbReference type="NCBIfam" id="TIGR01034">
    <property type="entry name" value="metK"/>
    <property type="match status" value="1"/>
</dbReference>
<feature type="domain" description="S-adenosylmethionine synthetase C-terminal" evidence="15">
    <location>
        <begin position="229"/>
        <end position="366"/>
    </location>
</feature>
<feature type="binding site" evidence="10">
    <location>
        <position position="258"/>
    </location>
    <ligand>
        <name>ATP</name>
        <dbReference type="ChEBI" id="CHEBI:30616"/>
        <note>ligand shared between two neighboring subunits</note>
    </ligand>
</feature>
<dbReference type="UniPathway" id="UPA00315">
    <property type="reaction ID" value="UER00080"/>
</dbReference>
<feature type="domain" description="S-adenosylmethionine synthetase central" evidence="14">
    <location>
        <begin position="111"/>
        <end position="227"/>
    </location>
</feature>
<feature type="binding site" evidence="10">
    <location>
        <position position="262"/>
    </location>
    <ligand>
        <name>ATP</name>
        <dbReference type="ChEBI" id="CHEBI:30616"/>
        <note>ligand shared between two neighboring subunits</note>
    </ligand>
</feature>
<dbReference type="InterPro" id="IPR022630">
    <property type="entry name" value="S-AdoMet_synt_C"/>
</dbReference>
<comment type="catalytic activity">
    <reaction evidence="10">
        <text>L-methionine + ATP + H2O = S-adenosyl-L-methionine + phosphate + diphosphate</text>
        <dbReference type="Rhea" id="RHEA:21080"/>
        <dbReference type="ChEBI" id="CHEBI:15377"/>
        <dbReference type="ChEBI" id="CHEBI:30616"/>
        <dbReference type="ChEBI" id="CHEBI:33019"/>
        <dbReference type="ChEBI" id="CHEBI:43474"/>
        <dbReference type="ChEBI" id="CHEBI:57844"/>
        <dbReference type="ChEBI" id="CHEBI:59789"/>
        <dbReference type="EC" id="2.5.1.6"/>
    </reaction>
</comment>
<dbReference type="Gene3D" id="3.30.300.10">
    <property type="match status" value="3"/>
</dbReference>
<keyword evidence="17" id="KW-1185">Reference proteome</keyword>
<dbReference type="Proteomes" id="UP000014984">
    <property type="component" value="Chromosome"/>
</dbReference>
<feature type="binding site" description="in other chain" evidence="10">
    <location>
        <position position="14"/>
    </location>
    <ligand>
        <name>ATP</name>
        <dbReference type="ChEBI" id="CHEBI:30616"/>
        <note>ligand shared between two neighboring subunits</note>
    </ligand>
</feature>
<dbReference type="HOGENOM" id="CLU_041802_1_1_14"/>
<sequence length="377" mass="42336">MKKFFTSESVSEGHPDKLCDQISDAILDECLKQDKNSKVACETFITDNFVLIGGEIKTTAIVDYKEIAKWVLSRVGYKDESTGINPNKAEIIVKIHEQSPDIAIGVEKEDMGAGDQGIMFGYANNETSNYMPYSIQVAHDLVHIASKLRKAGAFKWAQPDMKSQVTIDYTNSKNPRIETILMSVQHDKDYNKEEFENFIKKNIMDVIAKRYNLNTDFNVLINPTGRFVIGGPKSDTGLTGRKIIVDTYGGYSRHGGGAFSGKDASKVDRSAAYMCRYAAKNIVAARLADQLEIQVSYAIGKADPISIFIESFGTNKVSNDVLYKALIENFNFNLSSIIKELDLNSPVYFRTSKYGHFGKKEFNWEKLDKVRVLKEFL</sequence>
<dbReference type="GO" id="GO:0005737">
    <property type="term" value="C:cytoplasm"/>
    <property type="evidence" value="ECO:0007669"/>
    <property type="project" value="UniProtKB-SubCell"/>
</dbReference>
<comment type="cofactor">
    <cofactor evidence="10">
        <name>K(+)</name>
        <dbReference type="ChEBI" id="CHEBI:29103"/>
    </cofactor>
    <text evidence="10">Binds 1 potassium ion per subunit.</text>
</comment>
<dbReference type="Pfam" id="PF02772">
    <property type="entry name" value="S-AdoMet_synt_M"/>
    <property type="match status" value="1"/>
</dbReference>
<evidence type="ECO:0000256" key="8">
    <source>
        <dbReference type="ARBA" id="ARBA00022842"/>
    </source>
</evidence>
<dbReference type="OrthoDB" id="9801686at2"/>
<feature type="binding site" description="in other chain" evidence="10">
    <location>
        <begin position="241"/>
        <end position="242"/>
    </location>
    <ligand>
        <name>ATP</name>
        <dbReference type="ChEBI" id="CHEBI:30616"/>
        <note>ligand shared between two neighboring subunits</note>
    </ligand>
</feature>
<comment type="pathway">
    <text evidence="1 10">Amino-acid biosynthesis; S-adenosyl-L-methionine biosynthesis; S-adenosyl-L-methionine from L-methionine: step 1/1.</text>
</comment>
<feature type="binding site" evidence="10">
    <location>
        <position position="42"/>
    </location>
    <ligand>
        <name>K(+)</name>
        <dbReference type="ChEBI" id="CHEBI:29103"/>
    </ligand>
</feature>
<evidence type="ECO:0000256" key="7">
    <source>
        <dbReference type="ARBA" id="ARBA00022840"/>
    </source>
</evidence>
<dbReference type="eggNOG" id="COG0192">
    <property type="taxonomic scope" value="Bacteria"/>
</dbReference>
<dbReference type="InterPro" id="IPR022629">
    <property type="entry name" value="S-AdoMet_synt_central"/>
</dbReference>
<gene>
    <name evidence="10 16" type="primary">metK</name>
    <name evidence="16" type="ORF">STAIW_v1c09170</name>
</gene>
<dbReference type="GO" id="GO:0006730">
    <property type="term" value="P:one-carbon metabolic process"/>
    <property type="evidence" value="ECO:0007669"/>
    <property type="project" value="UniProtKB-KW"/>
</dbReference>
<feature type="binding site" description="in other chain" evidence="10">
    <location>
        <begin position="226"/>
        <end position="227"/>
    </location>
    <ligand>
        <name>ATP</name>
        <dbReference type="ChEBI" id="CHEBI:30616"/>
        <note>ligand shared between two neighboring subunits</note>
    </ligand>
</feature>
<evidence type="ECO:0000256" key="5">
    <source>
        <dbReference type="ARBA" id="ARBA00022723"/>
    </source>
</evidence>
<proteinExistence type="inferred from homology"/>
<evidence type="ECO:0000259" key="13">
    <source>
        <dbReference type="Pfam" id="PF00438"/>
    </source>
</evidence>
<dbReference type="PROSITE" id="PS00376">
    <property type="entry name" value="ADOMET_SYNTHASE_1"/>
    <property type="match status" value="1"/>
</dbReference>
<evidence type="ECO:0000256" key="6">
    <source>
        <dbReference type="ARBA" id="ARBA00022741"/>
    </source>
</evidence>
<keyword evidence="4 10" id="KW-0808">Transferase</keyword>
<dbReference type="Pfam" id="PF02773">
    <property type="entry name" value="S-AdoMet_synt_C"/>
    <property type="match status" value="1"/>
</dbReference>
<evidence type="ECO:0000256" key="1">
    <source>
        <dbReference type="ARBA" id="ARBA00005224"/>
    </source>
</evidence>
<dbReference type="InterPro" id="IPR022631">
    <property type="entry name" value="ADOMET_SYNTHASE_CS"/>
</dbReference>
<dbReference type="STRING" id="1276220.STAIW_v1c09170"/>
<comment type="cofactor">
    <cofactor evidence="10">
        <name>Mg(2+)</name>
        <dbReference type="ChEBI" id="CHEBI:18420"/>
    </cofactor>
    <text evidence="10">Binds 2 divalent ions per subunit.</text>
</comment>
<feature type="region of interest" description="Flexible loop" evidence="10">
    <location>
        <begin position="98"/>
        <end position="108"/>
    </location>
</feature>
<evidence type="ECO:0000259" key="15">
    <source>
        <dbReference type="Pfam" id="PF02773"/>
    </source>
</evidence>
<keyword evidence="9 10" id="KW-0630">Potassium</keyword>
<dbReference type="GO" id="GO:0005524">
    <property type="term" value="F:ATP binding"/>
    <property type="evidence" value="ECO:0007669"/>
    <property type="project" value="UniProtKB-UniRule"/>
</dbReference>
<keyword evidence="7 10" id="KW-0067">ATP-binding</keyword>
<keyword evidence="6 10" id="KW-0547">Nucleotide-binding</keyword>
<feature type="binding site" evidence="10">
    <location>
        <position position="16"/>
    </location>
    <ligand>
        <name>Mg(2+)</name>
        <dbReference type="ChEBI" id="CHEBI:18420"/>
    </ligand>
</feature>
<evidence type="ECO:0000256" key="2">
    <source>
        <dbReference type="ARBA" id="ARBA00009685"/>
    </source>
</evidence>
<feature type="binding site" evidence="10">
    <location>
        <position position="235"/>
    </location>
    <ligand>
        <name>ATP</name>
        <dbReference type="ChEBI" id="CHEBI:30616"/>
        <note>ligand shared between two neighboring subunits</note>
    </ligand>
</feature>
<comment type="subcellular location">
    <subcellularLocation>
        <location evidence="10 11">Cytoplasm</location>
    </subcellularLocation>
</comment>
<dbReference type="EMBL" id="CP005074">
    <property type="protein sequence ID" value="AGR41503.1"/>
    <property type="molecule type" value="Genomic_DNA"/>
</dbReference>
<dbReference type="PATRIC" id="fig|1276220.3.peg.935"/>
<name>S5MCQ9_9MOLU</name>
<comment type="subunit">
    <text evidence="10">Homotetramer; dimer of dimers.</text>
</comment>
<keyword evidence="10" id="KW-0963">Cytoplasm</keyword>
<feature type="binding site" description="in other chain" evidence="10">
    <location>
        <begin position="160"/>
        <end position="162"/>
    </location>
    <ligand>
        <name>ATP</name>
        <dbReference type="ChEBI" id="CHEBI:30616"/>
        <note>ligand shared between two neighboring subunits</note>
    </ligand>
</feature>
<feature type="domain" description="S-adenosylmethionine synthetase N-terminal" evidence="13">
    <location>
        <begin position="3"/>
        <end position="100"/>
    </location>
</feature>
<dbReference type="InterPro" id="IPR022636">
    <property type="entry name" value="S-AdoMet_synthetase_sfam"/>
</dbReference>
<dbReference type="FunFam" id="3.30.300.10:FF:000003">
    <property type="entry name" value="S-adenosylmethionine synthase"/>
    <property type="match status" value="1"/>
</dbReference>
<dbReference type="KEGG" id="stai:STAIW_v1c09170"/>
<dbReference type="PROSITE" id="PS00377">
    <property type="entry name" value="ADOMET_SYNTHASE_2"/>
    <property type="match status" value="1"/>
</dbReference>
<dbReference type="GO" id="GO:0000287">
    <property type="term" value="F:magnesium ion binding"/>
    <property type="evidence" value="ECO:0007669"/>
    <property type="project" value="UniProtKB-UniRule"/>
</dbReference>
<feature type="binding site" evidence="10">
    <location>
        <position position="235"/>
    </location>
    <ligand>
        <name>L-methionine</name>
        <dbReference type="ChEBI" id="CHEBI:57844"/>
        <note>ligand shared between two neighboring subunits</note>
    </ligand>
</feature>
<feature type="binding site" description="in other chain" evidence="10">
    <location>
        <position position="266"/>
    </location>
    <ligand>
        <name>L-methionine</name>
        <dbReference type="ChEBI" id="CHEBI:57844"/>
        <note>ligand shared between two neighboring subunits</note>
    </ligand>
</feature>
<evidence type="ECO:0000313" key="16">
    <source>
        <dbReference type="EMBL" id="AGR41503.1"/>
    </source>
</evidence>
<keyword evidence="3 10" id="KW-0554">One-carbon metabolism</keyword>
<dbReference type="AlphaFoldDB" id="S5MCQ9"/>
<protein>
    <recommendedName>
        <fullName evidence="10">S-adenosylmethionine synthase</fullName>
        <shortName evidence="10">AdoMet synthase</shortName>
        <ecNumber evidence="10">2.5.1.6</ecNumber>
    </recommendedName>
    <alternativeName>
        <fullName evidence="10">MAT</fullName>
    </alternativeName>
    <alternativeName>
        <fullName evidence="10">Methionine adenosyltransferase</fullName>
    </alternativeName>
</protein>
<organism evidence="16 17">
    <name type="scientific">Spiroplasma taiwanense CT-1</name>
    <dbReference type="NCBI Taxonomy" id="1276220"/>
    <lineage>
        <taxon>Bacteria</taxon>
        <taxon>Bacillati</taxon>
        <taxon>Mycoplasmatota</taxon>
        <taxon>Mollicutes</taxon>
        <taxon>Entomoplasmatales</taxon>
        <taxon>Spiroplasmataceae</taxon>
        <taxon>Spiroplasma</taxon>
    </lineage>
</organism>
<dbReference type="PANTHER" id="PTHR11964">
    <property type="entry name" value="S-ADENOSYLMETHIONINE SYNTHETASE"/>
    <property type="match status" value="1"/>
</dbReference>
<evidence type="ECO:0000256" key="9">
    <source>
        <dbReference type="ARBA" id="ARBA00022958"/>
    </source>
</evidence>
<dbReference type="InterPro" id="IPR002133">
    <property type="entry name" value="S-AdoMet_synthetase"/>
</dbReference>